<dbReference type="EMBL" id="PRLP01000015">
    <property type="protein sequence ID" value="PPC78425.1"/>
    <property type="molecule type" value="Genomic_DNA"/>
</dbReference>
<dbReference type="InterPro" id="IPR029062">
    <property type="entry name" value="Class_I_gatase-like"/>
</dbReference>
<proteinExistence type="predicted"/>
<name>A0A2S5KUS7_9PROT</name>
<dbReference type="Gene3D" id="3.40.50.880">
    <property type="match status" value="1"/>
</dbReference>
<evidence type="ECO:0000313" key="1">
    <source>
        <dbReference type="EMBL" id="PPC78425.1"/>
    </source>
</evidence>
<evidence type="ECO:0000313" key="2">
    <source>
        <dbReference type="Proteomes" id="UP000238196"/>
    </source>
</evidence>
<dbReference type="PANTHER" id="PTHR43235:SF1">
    <property type="entry name" value="GLUTAMINE AMIDOTRANSFERASE PB2B2.05-RELATED"/>
    <property type="match status" value="1"/>
</dbReference>
<sequence>MGCVGVTLRNSAASGYHEDRDALARDWYDLFQSLGWQWKWMLLPNLGENTADYAKAHGVTGVILTGGEDPGKDLCRDVSECTLLSWCRENQLPVLGICRGMQMLHCQDGGQLVDVEREAHIAKRHYVTFSALDNLTFHFSGVLAPRDLEVNSYHARGVALPLCNDWQVLAQYGNTVEAFVHRYLPWVGIMWHPEREPEMSAWDRALFLSLFRPALLSEKNV</sequence>
<organism evidence="1 2">
    <name type="scientific">Proteobacteria bacterium 228</name>
    <dbReference type="NCBI Taxonomy" id="2083153"/>
    <lineage>
        <taxon>Bacteria</taxon>
        <taxon>Pseudomonadati</taxon>
        <taxon>Pseudomonadota</taxon>
    </lineage>
</organism>
<dbReference type="GO" id="GO:0016811">
    <property type="term" value="F:hydrolase activity, acting on carbon-nitrogen (but not peptide) bonds, in linear amides"/>
    <property type="evidence" value="ECO:0007669"/>
    <property type="project" value="InterPro"/>
</dbReference>
<dbReference type="PANTHER" id="PTHR43235">
    <property type="entry name" value="GLUTAMINE AMIDOTRANSFERASE PB2B2.05-RELATED"/>
    <property type="match status" value="1"/>
</dbReference>
<dbReference type="GO" id="GO:0005829">
    <property type="term" value="C:cytosol"/>
    <property type="evidence" value="ECO:0007669"/>
    <property type="project" value="TreeGrafter"/>
</dbReference>
<dbReference type="PROSITE" id="PS51273">
    <property type="entry name" value="GATASE_TYPE_1"/>
    <property type="match status" value="1"/>
</dbReference>
<comment type="caution">
    <text evidence="1">The sequence shown here is derived from an EMBL/GenBank/DDBJ whole genome shotgun (WGS) entry which is preliminary data.</text>
</comment>
<keyword evidence="1" id="KW-0315">Glutamine amidotransferase</keyword>
<dbReference type="Pfam" id="PF07722">
    <property type="entry name" value="Peptidase_C26"/>
    <property type="match status" value="1"/>
</dbReference>
<dbReference type="OrthoDB" id="9813383at2"/>
<dbReference type="SUPFAM" id="SSF52317">
    <property type="entry name" value="Class I glutamine amidotransferase-like"/>
    <property type="match status" value="1"/>
</dbReference>
<gene>
    <name evidence="1" type="ORF">C4K68_05060</name>
</gene>
<reference evidence="1 2" key="1">
    <citation type="submission" date="2018-02" db="EMBL/GenBank/DDBJ databases">
        <title>novel marine gammaproteobacteria from coastal saline agro ecosystem.</title>
        <authorList>
            <person name="Krishnan R."/>
            <person name="Ramesh Kumar N."/>
        </authorList>
    </citation>
    <scope>NUCLEOTIDE SEQUENCE [LARGE SCALE GENOMIC DNA]</scope>
    <source>
        <strain evidence="1 2">228</strain>
    </source>
</reference>
<dbReference type="AlphaFoldDB" id="A0A2S5KUS7"/>
<protein>
    <submittedName>
        <fullName evidence="1">Glutamine amidotransferase</fullName>
    </submittedName>
</protein>
<dbReference type="InterPro" id="IPR044668">
    <property type="entry name" value="PuuD-like"/>
</dbReference>
<dbReference type="Proteomes" id="UP000238196">
    <property type="component" value="Unassembled WGS sequence"/>
</dbReference>
<accession>A0A2S5KUS7</accession>
<dbReference type="InterPro" id="IPR011697">
    <property type="entry name" value="Peptidase_C26"/>
</dbReference>